<accession>A0A7C5SYS3</accession>
<dbReference type="AlphaFoldDB" id="A0A7C5SYS3"/>
<keyword evidence="1" id="KW-0472">Membrane</keyword>
<sequence length="122" mass="14252">MEKFVNEYLPRVNFVLLVVLVVMVSVIGFDYFREKREKREKLAAVVKQVEDSKIVVVVKDGIFYVLDGKEVSIESLSPLVIRYQDNVFRKDGRFYLYTKGNIIYVFDMYNENLIGKRKGGGR</sequence>
<reference evidence="2" key="1">
    <citation type="journal article" date="2020" name="mSystems">
        <title>Genome- and Community-Level Interaction Insights into Carbon Utilization and Element Cycling Functions of Hydrothermarchaeota in Hydrothermal Sediment.</title>
        <authorList>
            <person name="Zhou Z."/>
            <person name="Liu Y."/>
            <person name="Xu W."/>
            <person name="Pan J."/>
            <person name="Luo Z.H."/>
            <person name="Li M."/>
        </authorList>
    </citation>
    <scope>NUCLEOTIDE SEQUENCE [LARGE SCALE GENOMIC DNA]</scope>
    <source>
        <strain evidence="2">SpSt-114</strain>
    </source>
</reference>
<gene>
    <name evidence="2" type="ORF">ENN04_06005</name>
</gene>
<proteinExistence type="predicted"/>
<comment type="caution">
    <text evidence="2">The sequence shown here is derived from an EMBL/GenBank/DDBJ whole genome shotgun (WGS) entry which is preliminary data.</text>
</comment>
<dbReference type="EMBL" id="DSAC01000070">
    <property type="protein sequence ID" value="HHO74180.1"/>
    <property type="molecule type" value="Genomic_DNA"/>
</dbReference>
<evidence type="ECO:0000256" key="1">
    <source>
        <dbReference type="SAM" id="Phobius"/>
    </source>
</evidence>
<feature type="transmembrane region" description="Helical" evidence="1">
    <location>
        <begin position="12"/>
        <end position="32"/>
    </location>
</feature>
<organism evidence="2">
    <name type="scientific">Thermocrinis ruber</name>
    <dbReference type="NCBI Taxonomy" id="75906"/>
    <lineage>
        <taxon>Bacteria</taxon>
        <taxon>Pseudomonadati</taxon>
        <taxon>Aquificota</taxon>
        <taxon>Aquificia</taxon>
        <taxon>Aquificales</taxon>
        <taxon>Aquificaceae</taxon>
        <taxon>Thermocrinis</taxon>
    </lineage>
</organism>
<name>A0A7C5SYS3_9AQUI</name>
<keyword evidence="1" id="KW-0812">Transmembrane</keyword>
<keyword evidence="1" id="KW-1133">Transmembrane helix</keyword>
<protein>
    <submittedName>
        <fullName evidence="2">Uncharacterized protein</fullName>
    </submittedName>
</protein>
<evidence type="ECO:0000313" key="2">
    <source>
        <dbReference type="EMBL" id="HHO74180.1"/>
    </source>
</evidence>